<evidence type="ECO:0000313" key="1">
    <source>
        <dbReference type="EMBL" id="MBP2399782.1"/>
    </source>
</evidence>
<keyword evidence="2" id="KW-1185">Reference proteome</keyword>
<dbReference type="Proteomes" id="UP001195422">
    <property type="component" value="Unassembled WGS sequence"/>
</dbReference>
<protein>
    <recommendedName>
        <fullName evidence="3">Uracil-DNA glycosylase</fullName>
    </recommendedName>
</protein>
<reference evidence="1 2" key="1">
    <citation type="submission" date="2021-03" db="EMBL/GenBank/DDBJ databases">
        <title>Sequencing the genomes of 1000 actinobacteria strains.</title>
        <authorList>
            <person name="Klenk H.-P."/>
        </authorList>
    </citation>
    <scope>NUCLEOTIDE SEQUENCE [LARGE SCALE GENOMIC DNA]</scope>
    <source>
        <strain evidence="1 2">DSM 20168</strain>
    </source>
</reference>
<dbReference type="EMBL" id="JAGIOJ010000001">
    <property type="protein sequence ID" value="MBP2399782.1"/>
    <property type="molecule type" value="Genomic_DNA"/>
</dbReference>
<proteinExistence type="predicted"/>
<evidence type="ECO:0000313" key="2">
    <source>
        <dbReference type="Proteomes" id="UP001195422"/>
    </source>
</evidence>
<gene>
    <name evidence="1" type="ORF">JOF39_002863</name>
</gene>
<evidence type="ECO:0008006" key="3">
    <source>
        <dbReference type="Google" id="ProtNLM"/>
    </source>
</evidence>
<organism evidence="1 2">
    <name type="scientific">Glutamicibacter protophormiae</name>
    <name type="common">Brevibacterium protophormiae</name>
    <dbReference type="NCBI Taxonomy" id="37930"/>
    <lineage>
        <taxon>Bacteria</taxon>
        <taxon>Bacillati</taxon>
        <taxon>Actinomycetota</taxon>
        <taxon>Actinomycetes</taxon>
        <taxon>Micrococcales</taxon>
        <taxon>Micrococcaceae</taxon>
        <taxon>Glutamicibacter</taxon>
    </lineage>
</organism>
<name>A0ABS4XTE0_GLUPR</name>
<comment type="caution">
    <text evidence="1">The sequence shown here is derived from an EMBL/GenBank/DDBJ whole genome shotgun (WGS) entry which is preliminary data.</text>
</comment>
<accession>A0ABS4XTE0</accession>
<sequence length="33" mass="3552">MDQTILDTASRCQECWASAEGGMSLPNGIRVNP</sequence>